<gene>
    <name evidence="1" type="ORF">G7Y89_g3523</name>
</gene>
<reference evidence="1 2" key="1">
    <citation type="submission" date="2020-03" db="EMBL/GenBank/DDBJ databases">
        <title>Draft Genome Sequence of Cudoniella acicularis.</title>
        <authorList>
            <person name="Buettner E."/>
            <person name="Kellner H."/>
        </authorList>
    </citation>
    <scope>NUCLEOTIDE SEQUENCE [LARGE SCALE GENOMIC DNA]</scope>
    <source>
        <strain evidence="1 2">DSM 108380</strain>
    </source>
</reference>
<proteinExistence type="predicted"/>
<dbReference type="AlphaFoldDB" id="A0A8H4RSE6"/>
<dbReference type="Proteomes" id="UP000566819">
    <property type="component" value="Unassembled WGS sequence"/>
</dbReference>
<comment type="caution">
    <text evidence="1">The sequence shown here is derived from an EMBL/GenBank/DDBJ whole genome shotgun (WGS) entry which is preliminary data.</text>
</comment>
<organism evidence="1 2">
    <name type="scientific">Cudoniella acicularis</name>
    <dbReference type="NCBI Taxonomy" id="354080"/>
    <lineage>
        <taxon>Eukaryota</taxon>
        <taxon>Fungi</taxon>
        <taxon>Dikarya</taxon>
        <taxon>Ascomycota</taxon>
        <taxon>Pezizomycotina</taxon>
        <taxon>Leotiomycetes</taxon>
        <taxon>Helotiales</taxon>
        <taxon>Tricladiaceae</taxon>
        <taxon>Cudoniella</taxon>
    </lineage>
</organism>
<keyword evidence="2" id="KW-1185">Reference proteome</keyword>
<accession>A0A8H4RSE6</accession>
<evidence type="ECO:0000313" key="1">
    <source>
        <dbReference type="EMBL" id="KAF4634576.1"/>
    </source>
</evidence>
<evidence type="ECO:0000313" key="2">
    <source>
        <dbReference type="Proteomes" id="UP000566819"/>
    </source>
</evidence>
<name>A0A8H4RSE6_9HELO</name>
<dbReference type="EMBL" id="JAAMPI010000174">
    <property type="protein sequence ID" value="KAF4634576.1"/>
    <property type="molecule type" value="Genomic_DNA"/>
</dbReference>
<sequence>MSLSYSTHVKSTYNNGLDAEERSAGAYFVKAKSNSTLDTKSFERAASLPVERRIEYVSAVPGEQTYDAVPILGAYAIPL</sequence>
<protein>
    <submittedName>
        <fullName evidence="1">Uncharacterized protein</fullName>
    </submittedName>
</protein>